<comment type="catalytic activity">
    <reaction evidence="2">
        <text>a 3'-end 2',3'-cyclophospho-ribonucleotide-RNA + H2O = a 3'-end 2'-phospho-ribonucleotide-RNA + H(+)</text>
        <dbReference type="Rhea" id="RHEA:11828"/>
        <dbReference type="Rhea" id="RHEA-COMP:10464"/>
        <dbReference type="Rhea" id="RHEA-COMP:17353"/>
        <dbReference type="ChEBI" id="CHEBI:15377"/>
        <dbReference type="ChEBI" id="CHEBI:15378"/>
        <dbReference type="ChEBI" id="CHEBI:83064"/>
        <dbReference type="ChEBI" id="CHEBI:173113"/>
        <dbReference type="EC" id="3.1.4.58"/>
    </reaction>
</comment>
<dbReference type="EMBL" id="FOZW01000013">
    <property type="protein sequence ID" value="SFT18126.1"/>
    <property type="molecule type" value="Genomic_DNA"/>
</dbReference>
<dbReference type="InterPro" id="IPR009097">
    <property type="entry name" value="Cyclic_Pdiesterase"/>
</dbReference>
<feature type="active site" description="Proton donor" evidence="2">
    <location>
        <position position="36"/>
    </location>
</feature>
<dbReference type="RefSeq" id="WP_092429053.1">
    <property type="nucleotide sequence ID" value="NZ_FNCL01000013.1"/>
</dbReference>
<dbReference type="HAMAP" id="MF_01940">
    <property type="entry name" value="RNA_CPDase"/>
    <property type="match status" value="1"/>
</dbReference>
<dbReference type="Pfam" id="PF13563">
    <property type="entry name" value="2_5_RNA_ligase2"/>
    <property type="match status" value="1"/>
</dbReference>
<reference evidence="4" key="1">
    <citation type="submission" date="2016-10" db="EMBL/GenBank/DDBJ databases">
        <authorList>
            <person name="Varghese N."/>
            <person name="Submissions S."/>
        </authorList>
    </citation>
    <scope>NUCLEOTIDE SEQUENCE [LARGE SCALE GENOMIC DNA]</scope>
    <source>
        <strain evidence="4">DSM 26894</strain>
    </source>
</reference>
<dbReference type="EC" id="3.1.4.58" evidence="2"/>
<dbReference type="Gene3D" id="3.90.1140.10">
    <property type="entry name" value="Cyclic phosphodiesterase"/>
    <property type="match status" value="1"/>
</dbReference>
<dbReference type="NCBIfam" id="TIGR02258">
    <property type="entry name" value="2_5_ligase"/>
    <property type="match status" value="1"/>
</dbReference>
<sequence>MRAFLALPLPEPLIPPLLAVQEALPVGRAVPEENLHVTLAFLGDVEEPELRELHLELEGQALPGCRLRVTGLESFGGRSPKLLAAAVAPEPGLSSLHGRVVRACRAAAIELERRRFRPHVTLTRFGAGLRGEGLARLERAVAAQVALTTGAEAAGELRLVASTLTPEGAIYETLAAYALPIPPGDAADGDG</sequence>
<gene>
    <name evidence="3" type="ORF">SAMN04488050_11393</name>
</gene>
<evidence type="ECO:0000313" key="4">
    <source>
        <dbReference type="Proteomes" id="UP000199392"/>
    </source>
</evidence>
<dbReference type="OrthoDB" id="9793819at2"/>
<evidence type="ECO:0000256" key="2">
    <source>
        <dbReference type="HAMAP-Rule" id="MF_01940"/>
    </source>
</evidence>
<dbReference type="STRING" id="311180.SAMN04488050_11393"/>
<dbReference type="InterPro" id="IPR004175">
    <property type="entry name" value="RNA_CPDase"/>
</dbReference>
<dbReference type="PANTHER" id="PTHR35561:SF1">
    <property type="entry name" value="RNA 2',3'-CYCLIC PHOSPHODIESTERASE"/>
    <property type="match status" value="1"/>
</dbReference>
<keyword evidence="3" id="KW-0436">Ligase</keyword>
<organism evidence="3 4">
    <name type="scientific">Alloyangia pacifica</name>
    <dbReference type="NCBI Taxonomy" id="311180"/>
    <lineage>
        <taxon>Bacteria</taxon>
        <taxon>Pseudomonadati</taxon>
        <taxon>Pseudomonadota</taxon>
        <taxon>Alphaproteobacteria</taxon>
        <taxon>Rhodobacterales</taxon>
        <taxon>Roseobacteraceae</taxon>
        <taxon>Alloyangia</taxon>
    </lineage>
</organism>
<keyword evidence="1 2" id="KW-0378">Hydrolase</keyword>
<keyword evidence="4" id="KW-1185">Reference proteome</keyword>
<protein>
    <recommendedName>
        <fullName evidence="2">RNA 2',3'-cyclic phosphodiesterase</fullName>
        <shortName evidence="2">RNA 2',3'-CPDase</shortName>
        <ecNumber evidence="2">3.1.4.58</ecNumber>
    </recommendedName>
</protein>
<dbReference type="SUPFAM" id="SSF55144">
    <property type="entry name" value="LigT-like"/>
    <property type="match status" value="1"/>
</dbReference>
<accession>A0A1I6VWM5</accession>
<comment type="function">
    <text evidence="2">Hydrolyzes RNA 2',3'-cyclic phosphodiester to an RNA 2'-phosphomonoester.</text>
</comment>
<dbReference type="AlphaFoldDB" id="A0A1I6VWM5"/>
<feature type="short sequence motif" description="HXTX 1" evidence="2">
    <location>
        <begin position="36"/>
        <end position="39"/>
    </location>
</feature>
<dbReference type="GO" id="GO:0008664">
    <property type="term" value="F:RNA 2',3'-cyclic 3'-phosphodiesterase activity"/>
    <property type="evidence" value="ECO:0007669"/>
    <property type="project" value="UniProtKB-EC"/>
</dbReference>
<evidence type="ECO:0000256" key="1">
    <source>
        <dbReference type="ARBA" id="ARBA00022801"/>
    </source>
</evidence>
<dbReference type="PANTHER" id="PTHR35561">
    <property type="entry name" value="RNA 2',3'-CYCLIC PHOSPHODIESTERASE"/>
    <property type="match status" value="1"/>
</dbReference>
<dbReference type="GO" id="GO:0004113">
    <property type="term" value="F:2',3'-cyclic-nucleotide 3'-phosphodiesterase activity"/>
    <property type="evidence" value="ECO:0007669"/>
    <property type="project" value="InterPro"/>
</dbReference>
<dbReference type="Proteomes" id="UP000199392">
    <property type="component" value="Unassembled WGS sequence"/>
</dbReference>
<feature type="short sequence motif" description="HXTX 2" evidence="2">
    <location>
        <begin position="119"/>
        <end position="122"/>
    </location>
</feature>
<comment type="similarity">
    <text evidence="2">Belongs to the 2H phosphoesterase superfamily. ThpR family.</text>
</comment>
<proteinExistence type="inferred from homology"/>
<dbReference type="GO" id="GO:0016874">
    <property type="term" value="F:ligase activity"/>
    <property type="evidence" value="ECO:0007669"/>
    <property type="project" value="UniProtKB-KW"/>
</dbReference>
<feature type="active site" description="Proton acceptor" evidence="2">
    <location>
        <position position="119"/>
    </location>
</feature>
<evidence type="ECO:0000313" key="3">
    <source>
        <dbReference type="EMBL" id="SFT18126.1"/>
    </source>
</evidence>
<name>A0A1I6VWM5_9RHOB</name>